<dbReference type="GO" id="GO:0000978">
    <property type="term" value="F:RNA polymerase II cis-regulatory region sequence-specific DNA binding"/>
    <property type="evidence" value="ECO:0007669"/>
    <property type="project" value="TreeGrafter"/>
</dbReference>
<gene>
    <name evidence="4" type="ORF">BYL167_LOCUS45899</name>
    <name evidence="3" type="ORF">GIL414_LOCUS43974</name>
</gene>
<dbReference type="EMBL" id="CAJOBJ010131539">
    <property type="protein sequence ID" value="CAF4723845.1"/>
    <property type="molecule type" value="Genomic_DNA"/>
</dbReference>
<dbReference type="GO" id="GO:0005634">
    <property type="term" value="C:nucleus"/>
    <property type="evidence" value="ECO:0007669"/>
    <property type="project" value="TreeGrafter"/>
</dbReference>
<proteinExistence type="inferred from homology"/>
<dbReference type="CDD" id="cd21079">
    <property type="entry name" value="DHD_Ski_Sno"/>
    <property type="match status" value="1"/>
</dbReference>
<dbReference type="Proteomes" id="UP000681720">
    <property type="component" value="Unassembled WGS sequence"/>
</dbReference>
<dbReference type="InterPro" id="IPR009061">
    <property type="entry name" value="DNA-bd_dom_put_sf"/>
</dbReference>
<organism evidence="3 5">
    <name type="scientific">Rotaria magnacalcarata</name>
    <dbReference type="NCBI Taxonomy" id="392030"/>
    <lineage>
        <taxon>Eukaryota</taxon>
        <taxon>Metazoa</taxon>
        <taxon>Spiralia</taxon>
        <taxon>Gnathifera</taxon>
        <taxon>Rotifera</taxon>
        <taxon>Eurotatoria</taxon>
        <taxon>Bdelloidea</taxon>
        <taxon>Philodinida</taxon>
        <taxon>Philodinidae</taxon>
        <taxon>Rotaria</taxon>
    </lineage>
</organism>
<sequence>MCRQTFLSLSERITCFIVGGEKRLCLPEILNTVLKDFSLQEINAACERLHIYCSRCTNEQLDILKKTQVLPMNAPSCGLITQTDAERLCASLLQLRYKGQLRTVNSITTNQYERLYSIKVQHKCFGKCSGTLYPTLYVAPQAECIQCDTCQALFSPKTFVSHGHKSEENRICHWGFNSDNWRAYLKIRSTENNKAHEELELFKEKFLNTNNNNQNLKKRLPQQSDCLLSAEKRTKLVPSSSSDAWSYPYNQSNFTPIKKDNHYGDYSFGGCLPRPTLIPPPLPLVASADAVATTTTSNSCNRPSPLRVVRSNSPALNEPTNPSITNFNDFSPDGIRQIVESTVSSPRARQQLITYISQLQLHAYTQSSKTNSTLAVAHQQNETILLR</sequence>
<comment type="caution">
    <text evidence="3">The sequence shown here is derived from an EMBL/GenBank/DDBJ whole genome shotgun (WGS) entry which is preliminary data.</text>
</comment>
<dbReference type="PANTHER" id="PTHR10005:SF25">
    <property type="entry name" value="SNO ONCOGENE, ISOFORM B"/>
    <property type="match status" value="1"/>
</dbReference>
<dbReference type="Proteomes" id="UP000681967">
    <property type="component" value="Unassembled WGS sequence"/>
</dbReference>
<dbReference type="InterPro" id="IPR003380">
    <property type="entry name" value="SKI/SNO/DAC"/>
</dbReference>
<comment type="similarity">
    <text evidence="1">Belongs to the SKI family.</text>
</comment>
<dbReference type="Gene3D" id="3.10.260.20">
    <property type="entry name" value="Ski"/>
    <property type="match status" value="1"/>
</dbReference>
<evidence type="ECO:0000313" key="3">
    <source>
        <dbReference type="EMBL" id="CAF4723845.1"/>
    </source>
</evidence>
<dbReference type="InterPro" id="IPR010919">
    <property type="entry name" value="SAND-like_dom_sf"/>
</dbReference>
<dbReference type="InterPro" id="IPR023216">
    <property type="entry name" value="Tscrpt_reg_SKI_SnoN"/>
</dbReference>
<protein>
    <recommendedName>
        <fullName evidence="2">c-SKI SMAD4-binding domain-containing protein</fullName>
    </recommendedName>
</protein>
<evidence type="ECO:0000313" key="5">
    <source>
        <dbReference type="Proteomes" id="UP000681720"/>
    </source>
</evidence>
<dbReference type="GO" id="GO:0005667">
    <property type="term" value="C:transcription regulator complex"/>
    <property type="evidence" value="ECO:0007669"/>
    <property type="project" value="TreeGrafter"/>
</dbReference>
<dbReference type="SMART" id="SM01046">
    <property type="entry name" value="c-SKI_SMAD_bind"/>
    <property type="match status" value="1"/>
</dbReference>
<evidence type="ECO:0000259" key="2">
    <source>
        <dbReference type="SMART" id="SM01046"/>
    </source>
</evidence>
<dbReference type="GO" id="GO:0005737">
    <property type="term" value="C:cytoplasm"/>
    <property type="evidence" value="ECO:0007669"/>
    <property type="project" value="TreeGrafter"/>
</dbReference>
<dbReference type="SUPFAM" id="SSF46955">
    <property type="entry name" value="Putative DNA-binding domain"/>
    <property type="match status" value="1"/>
</dbReference>
<dbReference type="InterPro" id="IPR014890">
    <property type="entry name" value="c-SKI_SMAD4-bd_dom"/>
</dbReference>
<feature type="domain" description="c-SKI SMAD4-binding" evidence="2">
    <location>
        <begin position="117"/>
        <end position="207"/>
    </location>
</feature>
<evidence type="ECO:0000313" key="4">
    <source>
        <dbReference type="EMBL" id="CAF4746016.1"/>
    </source>
</evidence>
<accession>A0A8S3AFP1</accession>
<reference evidence="3" key="1">
    <citation type="submission" date="2021-02" db="EMBL/GenBank/DDBJ databases">
        <authorList>
            <person name="Nowell W R."/>
        </authorList>
    </citation>
    <scope>NUCLEOTIDE SEQUENCE</scope>
</reference>
<feature type="non-terminal residue" evidence="3">
    <location>
        <position position="1"/>
    </location>
</feature>
<dbReference type="Pfam" id="PF02437">
    <property type="entry name" value="Ski_Sno_DHD"/>
    <property type="match status" value="1"/>
</dbReference>
<dbReference type="EMBL" id="CAJOBH010128536">
    <property type="protein sequence ID" value="CAF4746016.1"/>
    <property type="molecule type" value="Genomic_DNA"/>
</dbReference>
<dbReference type="PANTHER" id="PTHR10005">
    <property type="entry name" value="SKI ONCOGENE-RELATED"/>
    <property type="match status" value="1"/>
</dbReference>
<dbReference type="SUPFAM" id="SSF63763">
    <property type="entry name" value="SAND domain-like"/>
    <property type="match status" value="1"/>
</dbReference>
<evidence type="ECO:0000256" key="1">
    <source>
        <dbReference type="ARBA" id="ARBA00009513"/>
    </source>
</evidence>
<dbReference type="InterPro" id="IPR037000">
    <property type="entry name" value="Ski_DNA-bd_sf"/>
</dbReference>
<dbReference type="FunFam" id="3.10.260.20:FF:000002">
    <property type="entry name" value="SKI-like oncogene a"/>
    <property type="match status" value="1"/>
</dbReference>
<dbReference type="GO" id="GO:0046332">
    <property type="term" value="F:SMAD binding"/>
    <property type="evidence" value="ECO:0007669"/>
    <property type="project" value="InterPro"/>
</dbReference>
<name>A0A8S3AFP1_9BILA</name>
<dbReference type="AlphaFoldDB" id="A0A8S3AFP1"/>
<dbReference type="Pfam" id="PF08782">
    <property type="entry name" value="c-SKI_SMAD_bind"/>
    <property type="match status" value="1"/>
</dbReference>
<dbReference type="Gene3D" id="3.10.390.10">
    <property type="entry name" value="SAND domain-like"/>
    <property type="match status" value="1"/>
</dbReference>
<dbReference type="GO" id="GO:0030514">
    <property type="term" value="P:negative regulation of BMP signaling pathway"/>
    <property type="evidence" value="ECO:0007669"/>
    <property type="project" value="TreeGrafter"/>
</dbReference>
<dbReference type="GO" id="GO:0000981">
    <property type="term" value="F:DNA-binding transcription factor activity, RNA polymerase II-specific"/>
    <property type="evidence" value="ECO:0007669"/>
    <property type="project" value="TreeGrafter"/>
</dbReference>